<name>A0A3N4K173_9PEZI</name>
<proteinExistence type="predicted"/>
<protein>
    <recommendedName>
        <fullName evidence="1">Clr5 domain-containing protein</fullName>
    </recommendedName>
</protein>
<dbReference type="InterPro" id="IPR025676">
    <property type="entry name" value="Clr5_dom"/>
</dbReference>
<sequence length="190" mass="21585">MYQWEPVKEDIYRLYVLRNWSLRQVMEYFENNNYWLSSGEDRNPCKRSYRKKLAQWNYLKEADMKGKGKGGAGNSQGGSSTNKVNYQATAGALSRGTPQVLYTGGTTMTMSQPGSGYSGYQDTRQFDQPASQDGQFAQYQYYDPQDYCQDPNCPTCQGDHSQEEGDDECTCQDPAFPCRACVFRGSDFAQ</sequence>
<evidence type="ECO:0000313" key="2">
    <source>
        <dbReference type="EMBL" id="RPB04350.1"/>
    </source>
</evidence>
<keyword evidence="3" id="KW-1185">Reference proteome</keyword>
<evidence type="ECO:0000313" key="3">
    <source>
        <dbReference type="Proteomes" id="UP000276215"/>
    </source>
</evidence>
<reference evidence="2 3" key="1">
    <citation type="journal article" date="2018" name="Nat. Ecol. Evol.">
        <title>Pezizomycetes genomes reveal the molecular basis of ectomycorrhizal truffle lifestyle.</title>
        <authorList>
            <person name="Murat C."/>
            <person name="Payen T."/>
            <person name="Noel B."/>
            <person name="Kuo A."/>
            <person name="Morin E."/>
            <person name="Chen J."/>
            <person name="Kohler A."/>
            <person name="Krizsan K."/>
            <person name="Balestrini R."/>
            <person name="Da Silva C."/>
            <person name="Montanini B."/>
            <person name="Hainaut M."/>
            <person name="Levati E."/>
            <person name="Barry K.W."/>
            <person name="Belfiori B."/>
            <person name="Cichocki N."/>
            <person name="Clum A."/>
            <person name="Dockter R.B."/>
            <person name="Fauchery L."/>
            <person name="Guy J."/>
            <person name="Iotti M."/>
            <person name="Le Tacon F."/>
            <person name="Lindquist E.A."/>
            <person name="Lipzen A."/>
            <person name="Malagnac F."/>
            <person name="Mello A."/>
            <person name="Molinier V."/>
            <person name="Miyauchi S."/>
            <person name="Poulain J."/>
            <person name="Riccioni C."/>
            <person name="Rubini A."/>
            <person name="Sitrit Y."/>
            <person name="Splivallo R."/>
            <person name="Traeger S."/>
            <person name="Wang M."/>
            <person name="Zifcakova L."/>
            <person name="Wipf D."/>
            <person name="Zambonelli A."/>
            <person name="Paolocci F."/>
            <person name="Nowrousian M."/>
            <person name="Ottonello S."/>
            <person name="Baldrian P."/>
            <person name="Spatafora J.W."/>
            <person name="Henrissat B."/>
            <person name="Nagy L.G."/>
            <person name="Aury J.M."/>
            <person name="Wincker P."/>
            <person name="Grigoriev I.V."/>
            <person name="Bonfante P."/>
            <person name="Martin F.M."/>
        </authorList>
    </citation>
    <scope>NUCLEOTIDE SEQUENCE [LARGE SCALE GENOMIC DNA]</scope>
    <source>
        <strain evidence="2 3">120613-1</strain>
    </source>
</reference>
<accession>A0A3N4K173</accession>
<evidence type="ECO:0000259" key="1">
    <source>
        <dbReference type="Pfam" id="PF14420"/>
    </source>
</evidence>
<dbReference type="Proteomes" id="UP000276215">
    <property type="component" value="Unassembled WGS sequence"/>
</dbReference>
<dbReference type="EMBL" id="ML120358">
    <property type="protein sequence ID" value="RPB04350.1"/>
    <property type="molecule type" value="Genomic_DNA"/>
</dbReference>
<dbReference type="Pfam" id="PF14420">
    <property type="entry name" value="Clr5"/>
    <property type="match status" value="1"/>
</dbReference>
<dbReference type="AlphaFoldDB" id="A0A3N4K173"/>
<feature type="domain" description="Clr5" evidence="1">
    <location>
        <begin position="2"/>
        <end position="58"/>
    </location>
</feature>
<organism evidence="2 3">
    <name type="scientific">Choiromyces venosus 120613-1</name>
    <dbReference type="NCBI Taxonomy" id="1336337"/>
    <lineage>
        <taxon>Eukaryota</taxon>
        <taxon>Fungi</taxon>
        <taxon>Dikarya</taxon>
        <taxon>Ascomycota</taxon>
        <taxon>Pezizomycotina</taxon>
        <taxon>Pezizomycetes</taxon>
        <taxon>Pezizales</taxon>
        <taxon>Tuberaceae</taxon>
        <taxon>Choiromyces</taxon>
    </lineage>
</organism>
<gene>
    <name evidence="2" type="ORF">L873DRAFT_1799185</name>
</gene>
<dbReference type="OrthoDB" id="4115389at2759"/>